<reference evidence="3 4" key="1">
    <citation type="submission" date="2020-04" db="EMBL/GenBank/DDBJ databases">
        <title>Perkinsus chesapeaki whole genome sequence.</title>
        <authorList>
            <person name="Bogema D.R."/>
        </authorList>
    </citation>
    <scope>NUCLEOTIDE SEQUENCE [LARGE SCALE GENOMIC DNA]</scope>
    <source>
        <strain evidence="3">ATCC PRA-425</strain>
    </source>
</reference>
<evidence type="ECO:0000256" key="2">
    <source>
        <dbReference type="SAM" id="MobiDB-lite"/>
    </source>
</evidence>
<feature type="coiled-coil region" evidence="1">
    <location>
        <begin position="18"/>
        <end position="59"/>
    </location>
</feature>
<name>A0A7J6MAM4_PERCH</name>
<dbReference type="EMBL" id="JAAPAO010000186">
    <property type="protein sequence ID" value="KAF4668663.1"/>
    <property type="molecule type" value="Genomic_DNA"/>
</dbReference>
<organism evidence="3 4">
    <name type="scientific">Perkinsus chesapeaki</name>
    <name type="common">Clam parasite</name>
    <name type="synonym">Perkinsus andrewsi</name>
    <dbReference type="NCBI Taxonomy" id="330153"/>
    <lineage>
        <taxon>Eukaryota</taxon>
        <taxon>Sar</taxon>
        <taxon>Alveolata</taxon>
        <taxon>Perkinsozoa</taxon>
        <taxon>Perkinsea</taxon>
        <taxon>Perkinsida</taxon>
        <taxon>Perkinsidae</taxon>
        <taxon>Perkinsus</taxon>
    </lineage>
</organism>
<evidence type="ECO:0000313" key="3">
    <source>
        <dbReference type="EMBL" id="KAF4668663.1"/>
    </source>
</evidence>
<dbReference type="OrthoDB" id="447688at2759"/>
<sequence>MSSGRKVPPLTRDIYSAVQRLKIERNEKREGLVKLRTRLHATEREAVRKERTVKELNRLRHSNHPISKVLLRSIGEESETQNVMFGNKCLELREDIDRVGDEIGRVKRTGKFTHLVELQAELAVWRNERERLKRLSLGGRSEDELIREATVWQKKSQQIDEEIVSRLIPTIRKLEAAQSTTEVEEAAEVSERCGQELERVVSWKAEVANELEAALVSLEHRRECRGRLEEVRKSSAELVGKTESLGRAIDRIAKGNMEFALSGDVYELAVSGERGNAELFGLRQMLIDRAEKDEEWRGLLRLLGETGGSIGREKVTEIFEKNDLPSFETGEDIRTTDFVFGIDLAARDELPPEPQWQEIILRWRARCIDREEVRQALLLARSSEELLELLGEEDVVRYWQSAGSGRAVRTFDAKTVSWHKLSPKRIAYLLGKCRNVTKGRWRSELKCPLEAVGLGDLRGCGLISSTWVEDIFVMLLSVGAAAAEGDEQLVDLNYLYDVPVETFVSALREGGKVERSQVRVSVPSSSQESLVEENKADADEMDLFSLDRLGGGLSEEAVGKASDLPDLGSLFGGGEVASGETCS</sequence>
<dbReference type="AlphaFoldDB" id="A0A7J6MAM4"/>
<evidence type="ECO:0000256" key="1">
    <source>
        <dbReference type="SAM" id="Coils"/>
    </source>
</evidence>
<keyword evidence="1" id="KW-0175">Coiled coil</keyword>
<accession>A0A7J6MAM4</accession>
<gene>
    <name evidence="3" type="ORF">FOL47_002923</name>
</gene>
<protein>
    <submittedName>
        <fullName evidence="3">Uncharacterized protein</fullName>
    </submittedName>
</protein>
<proteinExistence type="predicted"/>
<comment type="caution">
    <text evidence="3">The sequence shown here is derived from an EMBL/GenBank/DDBJ whole genome shotgun (WGS) entry which is preliminary data.</text>
</comment>
<evidence type="ECO:0000313" key="4">
    <source>
        <dbReference type="Proteomes" id="UP000591131"/>
    </source>
</evidence>
<keyword evidence="4" id="KW-1185">Reference proteome</keyword>
<dbReference type="Proteomes" id="UP000591131">
    <property type="component" value="Unassembled WGS sequence"/>
</dbReference>
<feature type="region of interest" description="Disordered" evidence="2">
    <location>
        <begin position="562"/>
        <end position="583"/>
    </location>
</feature>